<reference evidence="1" key="2">
    <citation type="submission" date="2020-09" db="EMBL/GenBank/DDBJ databases">
        <authorList>
            <person name="Sun Q."/>
            <person name="Ohkuma M."/>
        </authorList>
    </citation>
    <scope>NUCLEOTIDE SEQUENCE</scope>
    <source>
        <strain evidence="1">JCM 12862</strain>
    </source>
</reference>
<gene>
    <name evidence="1" type="ORF">GCM10007962_07970</name>
</gene>
<dbReference type="AlphaFoldDB" id="A0A8J3FF00"/>
<sequence>MNIEEIDFYELCLDEGAPFYREIFILNKNEFNDWIRNNLAEISTIESYNSILPSEIVFNEFVQKGYEHIHYQCHYSAKALSILDEDYKYFTGFVERNTAHYSIITHSFNFKDDTIVDFARINDPEYQLTEEECGLPNTYYGIEIPRDFVLNYQKETFEDKSMKPLLYEWFLENN</sequence>
<dbReference type="RefSeq" id="WP_188650291.1">
    <property type="nucleotide sequence ID" value="NZ_BMNR01000002.1"/>
</dbReference>
<protein>
    <submittedName>
        <fullName evidence="1">Uncharacterized protein</fullName>
    </submittedName>
</protein>
<accession>A0A8J3FF00</accession>
<reference evidence="1" key="1">
    <citation type="journal article" date="2014" name="Int. J. Syst. Evol. Microbiol.">
        <title>Complete genome sequence of Corynebacterium casei LMG S-19264T (=DSM 44701T), isolated from a smear-ripened cheese.</title>
        <authorList>
            <consortium name="US DOE Joint Genome Institute (JGI-PGF)"/>
            <person name="Walter F."/>
            <person name="Albersmeier A."/>
            <person name="Kalinowski J."/>
            <person name="Ruckert C."/>
        </authorList>
    </citation>
    <scope>NUCLEOTIDE SEQUENCE</scope>
    <source>
        <strain evidence="1">JCM 12862</strain>
    </source>
</reference>
<evidence type="ECO:0000313" key="1">
    <source>
        <dbReference type="EMBL" id="GGK16031.1"/>
    </source>
</evidence>
<proteinExistence type="predicted"/>
<evidence type="ECO:0000313" key="2">
    <source>
        <dbReference type="Proteomes" id="UP000612329"/>
    </source>
</evidence>
<dbReference type="Proteomes" id="UP000612329">
    <property type="component" value="Unassembled WGS sequence"/>
</dbReference>
<dbReference type="EMBL" id="BMNR01000002">
    <property type="protein sequence ID" value="GGK16031.1"/>
    <property type="molecule type" value="Genomic_DNA"/>
</dbReference>
<comment type="caution">
    <text evidence="1">The sequence shown here is derived from an EMBL/GenBank/DDBJ whole genome shotgun (WGS) entry which is preliminary data.</text>
</comment>
<keyword evidence="2" id="KW-1185">Reference proteome</keyword>
<name>A0A8J3FF00_9FLAO</name>
<organism evidence="1 2">
    <name type="scientific">Yeosuana aromativorans</name>
    <dbReference type="NCBI Taxonomy" id="288019"/>
    <lineage>
        <taxon>Bacteria</taxon>
        <taxon>Pseudomonadati</taxon>
        <taxon>Bacteroidota</taxon>
        <taxon>Flavobacteriia</taxon>
        <taxon>Flavobacteriales</taxon>
        <taxon>Flavobacteriaceae</taxon>
        <taxon>Yeosuana</taxon>
    </lineage>
</organism>